<dbReference type="InterPro" id="IPR027417">
    <property type="entry name" value="P-loop_NTPase"/>
</dbReference>
<dbReference type="PROSITE" id="PS50005">
    <property type="entry name" value="TPR"/>
    <property type="match status" value="1"/>
</dbReference>
<feature type="domain" description="NB-ARC" evidence="12">
    <location>
        <begin position="261"/>
        <end position="421"/>
    </location>
</feature>
<evidence type="ECO:0000256" key="6">
    <source>
        <dbReference type="ARBA" id="ARBA00022803"/>
    </source>
</evidence>
<keyword evidence="3" id="KW-0963">Cytoplasm</keyword>
<dbReference type="eggNOG" id="KOG4658">
    <property type="taxonomic scope" value="Eukaryota"/>
</dbReference>
<keyword evidence="11" id="KW-0812">Transmembrane</keyword>
<evidence type="ECO:0000256" key="9">
    <source>
        <dbReference type="ARBA" id="ARBA00023212"/>
    </source>
</evidence>
<reference evidence="13 14" key="1">
    <citation type="journal article" date="2010" name="Nature">
        <title>The Ectocarpus genome and the independent evolution of multicellularity in brown algae.</title>
        <authorList>
            <person name="Cock J.M."/>
            <person name="Sterck L."/>
            <person name="Rouze P."/>
            <person name="Scornet D."/>
            <person name="Allen A.E."/>
            <person name="Amoutzias G."/>
            <person name="Anthouard V."/>
            <person name="Artiguenave F."/>
            <person name="Aury J.M."/>
            <person name="Badger J.H."/>
            <person name="Beszteri B."/>
            <person name="Billiau K."/>
            <person name="Bonnet E."/>
            <person name="Bothwell J.H."/>
            <person name="Bowler C."/>
            <person name="Boyen C."/>
            <person name="Brownlee C."/>
            <person name="Carrano C.J."/>
            <person name="Charrier B."/>
            <person name="Cho G.Y."/>
            <person name="Coelho S.M."/>
            <person name="Collen J."/>
            <person name="Corre E."/>
            <person name="Da Silva C."/>
            <person name="Delage L."/>
            <person name="Delaroque N."/>
            <person name="Dittami S.M."/>
            <person name="Doulbeau S."/>
            <person name="Elias M."/>
            <person name="Farnham G."/>
            <person name="Gachon C.M."/>
            <person name="Gschloessl B."/>
            <person name="Heesch S."/>
            <person name="Jabbari K."/>
            <person name="Jubin C."/>
            <person name="Kawai H."/>
            <person name="Kimura K."/>
            <person name="Kloareg B."/>
            <person name="Kupper F.C."/>
            <person name="Lang D."/>
            <person name="Le Bail A."/>
            <person name="Leblanc C."/>
            <person name="Lerouge P."/>
            <person name="Lohr M."/>
            <person name="Lopez P.J."/>
            <person name="Martens C."/>
            <person name="Maumus F."/>
            <person name="Michel G."/>
            <person name="Miranda-Saavedra D."/>
            <person name="Morales J."/>
            <person name="Moreau H."/>
            <person name="Motomura T."/>
            <person name="Nagasato C."/>
            <person name="Napoli C.A."/>
            <person name="Nelson D.R."/>
            <person name="Nyvall-Collen P."/>
            <person name="Peters A.F."/>
            <person name="Pommier C."/>
            <person name="Potin P."/>
            <person name="Poulain J."/>
            <person name="Quesneville H."/>
            <person name="Read B."/>
            <person name="Rensing S.A."/>
            <person name="Ritter A."/>
            <person name="Rousvoal S."/>
            <person name="Samanta M."/>
            <person name="Samson G."/>
            <person name="Schroeder D.C."/>
            <person name="Segurens B."/>
            <person name="Strittmatter M."/>
            <person name="Tonon T."/>
            <person name="Tregear J.W."/>
            <person name="Valentin K."/>
            <person name="von Dassow P."/>
            <person name="Yamagishi T."/>
            <person name="Van de Peer Y."/>
            <person name="Wincker P."/>
        </authorList>
    </citation>
    <scope>NUCLEOTIDE SEQUENCE [LARGE SCALE GENOMIC DNA]</scope>
    <source>
        <strain evidence="14">Ec32 / CCAP1310/4</strain>
    </source>
</reference>
<organism evidence="13 14">
    <name type="scientific">Ectocarpus siliculosus</name>
    <name type="common">Brown alga</name>
    <name type="synonym">Conferva siliculosa</name>
    <dbReference type="NCBI Taxonomy" id="2880"/>
    <lineage>
        <taxon>Eukaryota</taxon>
        <taxon>Sar</taxon>
        <taxon>Stramenopiles</taxon>
        <taxon>Ochrophyta</taxon>
        <taxon>PX clade</taxon>
        <taxon>Phaeophyceae</taxon>
        <taxon>Ectocarpales</taxon>
        <taxon>Ectocarpaceae</taxon>
        <taxon>Ectocarpus</taxon>
    </lineage>
</organism>
<dbReference type="GO" id="GO:0019894">
    <property type="term" value="F:kinesin binding"/>
    <property type="evidence" value="ECO:0007669"/>
    <property type="project" value="TreeGrafter"/>
</dbReference>
<dbReference type="GO" id="GO:0043531">
    <property type="term" value="F:ADP binding"/>
    <property type="evidence" value="ECO:0007669"/>
    <property type="project" value="InterPro"/>
</dbReference>
<evidence type="ECO:0000256" key="2">
    <source>
        <dbReference type="ARBA" id="ARBA00009622"/>
    </source>
</evidence>
<evidence type="ECO:0000256" key="3">
    <source>
        <dbReference type="ARBA" id="ARBA00022490"/>
    </source>
</evidence>
<dbReference type="SMART" id="SM00028">
    <property type="entry name" value="TPR"/>
    <property type="match status" value="12"/>
</dbReference>
<dbReference type="PANTHER" id="PTHR45783">
    <property type="entry name" value="KINESIN LIGHT CHAIN"/>
    <property type="match status" value="1"/>
</dbReference>
<dbReference type="Gene3D" id="1.10.10.10">
    <property type="entry name" value="Winged helix-like DNA-binding domain superfamily/Winged helix DNA-binding domain"/>
    <property type="match status" value="1"/>
</dbReference>
<dbReference type="InterPro" id="IPR011990">
    <property type="entry name" value="TPR-like_helical_dom_sf"/>
</dbReference>
<dbReference type="InterPro" id="IPR036388">
    <property type="entry name" value="WH-like_DNA-bd_sf"/>
</dbReference>
<name>D8LPV9_ECTSI</name>
<keyword evidence="5" id="KW-0677">Repeat</keyword>
<dbReference type="InterPro" id="IPR002182">
    <property type="entry name" value="NB-ARC"/>
</dbReference>
<dbReference type="Gene3D" id="1.25.40.10">
    <property type="entry name" value="Tetratricopeptide repeat domain"/>
    <property type="match status" value="4"/>
</dbReference>
<dbReference type="Pfam" id="PF00931">
    <property type="entry name" value="NB-ARC"/>
    <property type="match status" value="1"/>
</dbReference>
<dbReference type="InParanoid" id="D8LPV9"/>
<dbReference type="InterPro" id="IPR042197">
    <property type="entry name" value="Apaf_helical"/>
</dbReference>
<dbReference type="OrthoDB" id="44394at2759"/>
<sequence length="1173" mass="129071">MIDDIKELLSLGTRIRDAAKGADAVKTKMRTRLADYDGVLQVLLQSDFADIKNELLRLRGLYEEIDALHVKHTADPADPKWAKAAKKVNRGTQHKSIEEDLDAIDKEARQLFGIIATKSSIDTRKTIKQILELQRGPNTVGTPVAIAGGVFAALLVAFAAVILSHRNEISHIDMGEVVGLVLQDLQLEGVRITFASHVSIVAVFGALLVVSSAVIWAQRKAFSTMIRDVLPPTLPQRAAVPTGALALPRSYVERPGVQEAMGDLMDPEKALAPYMIVGMGGGGKTVLASALVRKSSVLEHFRGGIFWMEMGRGANKSLLHRLQGLAREMGAAPTDAPHGVPHVFDSLEQVMQHLAAVVSRGSSPRLVVLDDVWEREVVAAFLGVGLKVLVTTRDRSIVGVPGGLLELGDMAEDEALELLWKTSGTVGQPGDGVRTQMTKVVDRCGRLPLVLAIAGSMPVVKGKGLKDGAWEELIEEFENVTTIMWEPGEESRNLDMVLGASFNALAARKREEFLRMAVLAPGAVAPFEMLRNLWEIQDVEGTKEEAEGLVNKCLLQDVDGVGYRVHDLLLKYLRVKIKQDGERVKKATALQAQYLGRLDVVMSYGDQKHGADNQGLFGLGTLWRCLEKLSGDPVLETASYRAILGELDSCEATAEVANCLEWVALLYDIQGKFAEAEPLYERSQTILEKVLGSEHSDVAKALNNRGKYSEAEPLYERCQAIQEKILGPEHLEHPSLATTLNNRAGLLEAQGKYDDAEPLYVRAIAIGEKALGPEHPDVAVWLNNRAELLRAQGKYEEAEPLYERSQAIRETVLGPEHPDVAQSLNNRAELLRAQGKYFQAEPLYERSLAIREKALGPDHPAVAQSLIHRASLLESQGNYQEAEPLMKQSLTIRRKTLGPDHPLVAEVLNNWAGLLTKQGKYDEAEPLYASMYARMAVFEKNLGYEHPYVATAFNNWAGVLKKQGKYSEAEPLYARAVAIAEKALSPDHPDLAFFLYNWAELLKAQGKYAEAQALYVKSHATREKALGPDHRFVADSLNGLAELLRLQGKFDEAEPLCVKAIAIGEKALGPDHPVLAEYLDNRAELLRMQGNHAEAEPLCERSLAIRETMLGPEHPDVAQSLNNRAVLLESQGKHKEAISLFERSLSIRTKKLGADHPYTVGTRNWLESVRKKV</sequence>
<evidence type="ECO:0000256" key="10">
    <source>
        <dbReference type="PROSITE-ProRule" id="PRU00339"/>
    </source>
</evidence>
<dbReference type="Gene3D" id="1.10.8.430">
    <property type="entry name" value="Helical domain of apoptotic protease-activating factors"/>
    <property type="match status" value="1"/>
</dbReference>
<dbReference type="STRING" id="2880.D8LPV9"/>
<dbReference type="SUPFAM" id="SSF52540">
    <property type="entry name" value="P-loop containing nucleoside triphosphate hydrolases"/>
    <property type="match status" value="1"/>
</dbReference>
<dbReference type="Pfam" id="PF13374">
    <property type="entry name" value="TPR_10"/>
    <property type="match status" value="2"/>
</dbReference>
<feature type="repeat" description="TPR" evidence="10">
    <location>
        <begin position="1118"/>
        <end position="1151"/>
    </location>
</feature>
<dbReference type="Gene3D" id="3.40.50.300">
    <property type="entry name" value="P-loop containing nucleotide triphosphate hydrolases"/>
    <property type="match status" value="1"/>
</dbReference>
<keyword evidence="11" id="KW-1133">Transmembrane helix</keyword>
<accession>D8LPV9</accession>
<dbReference type="GO" id="GO:0007018">
    <property type="term" value="P:microtubule-based movement"/>
    <property type="evidence" value="ECO:0007669"/>
    <property type="project" value="TreeGrafter"/>
</dbReference>
<keyword evidence="7" id="KW-0175">Coiled coil</keyword>
<feature type="transmembrane region" description="Helical" evidence="11">
    <location>
        <begin position="194"/>
        <end position="217"/>
    </location>
</feature>
<evidence type="ECO:0000256" key="1">
    <source>
        <dbReference type="ARBA" id="ARBA00004245"/>
    </source>
</evidence>
<protein>
    <submittedName>
        <fullName evidence="13">NB-ARC and TPR repeat-containig protein</fullName>
    </submittedName>
</protein>
<gene>
    <name evidence="13" type="ORF">Esi_0056_0003</name>
</gene>
<evidence type="ECO:0000313" key="13">
    <source>
        <dbReference type="EMBL" id="CBN74851.1"/>
    </source>
</evidence>
<dbReference type="Pfam" id="PF13424">
    <property type="entry name" value="TPR_12"/>
    <property type="match status" value="4"/>
</dbReference>
<feature type="transmembrane region" description="Helical" evidence="11">
    <location>
        <begin position="144"/>
        <end position="164"/>
    </location>
</feature>
<dbReference type="AlphaFoldDB" id="D8LPV9"/>
<keyword evidence="11" id="KW-0472">Membrane</keyword>
<keyword evidence="8" id="KW-0505">Motor protein</keyword>
<dbReference type="GO" id="GO:0005874">
    <property type="term" value="C:microtubule"/>
    <property type="evidence" value="ECO:0007669"/>
    <property type="project" value="UniProtKB-KW"/>
</dbReference>
<dbReference type="Proteomes" id="UP000002630">
    <property type="component" value="Linkage Group LG10"/>
</dbReference>
<keyword evidence="9" id="KW-0206">Cytoskeleton</keyword>
<keyword evidence="6 10" id="KW-0802">TPR repeat</keyword>
<dbReference type="PANTHER" id="PTHR45783:SF3">
    <property type="entry name" value="KINESIN LIGHT CHAIN"/>
    <property type="match status" value="1"/>
</dbReference>
<dbReference type="PRINTS" id="PR00381">
    <property type="entry name" value="KINESINLIGHT"/>
</dbReference>
<keyword evidence="4" id="KW-0493">Microtubule</keyword>
<evidence type="ECO:0000256" key="7">
    <source>
        <dbReference type="ARBA" id="ARBA00023054"/>
    </source>
</evidence>
<proteinExistence type="inferred from homology"/>
<dbReference type="EMBL" id="FN648774">
    <property type="protein sequence ID" value="CBN74851.1"/>
    <property type="molecule type" value="Genomic_DNA"/>
</dbReference>
<comment type="similarity">
    <text evidence="2">Belongs to the kinesin light chain family.</text>
</comment>
<dbReference type="GO" id="GO:0005737">
    <property type="term" value="C:cytoplasm"/>
    <property type="evidence" value="ECO:0007669"/>
    <property type="project" value="TreeGrafter"/>
</dbReference>
<evidence type="ECO:0000256" key="8">
    <source>
        <dbReference type="ARBA" id="ARBA00023175"/>
    </source>
</evidence>
<evidence type="ECO:0000256" key="11">
    <source>
        <dbReference type="SAM" id="Phobius"/>
    </source>
</evidence>
<dbReference type="eggNOG" id="KOG1840">
    <property type="taxonomic scope" value="Eukaryota"/>
</dbReference>
<dbReference type="InterPro" id="IPR019734">
    <property type="entry name" value="TPR_rpt"/>
</dbReference>
<evidence type="ECO:0000256" key="4">
    <source>
        <dbReference type="ARBA" id="ARBA00022701"/>
    </source>
</evidence>
<evidence type="ECO:0000259" key="12">
    <source>
        <dbReference type="Pfam" id="PF00931"/>
    </source>
</evidence>
<dbReference type="EMBL" id="FN649735">
    <property type="protein sequence ID" value="CBN74851.1"/>
    <property type="molecule type" value="Genomic_DNA"/>
</dbReference>
<keyword evidence="14" id="KW-1185">Reference proteome</keyword>
<dbReference type="GO" id="GO:0005871">
    <property type="term" value="C:kinesin complex"/>
    <property type="evidence" value="ECO:0007669"/>
    <property type="project" value="InterPro"/>
</dbReference>
<comment type="subcellular location">
    <subcellularLocation>
        <location evidence="1">Cytoplasm</location>
        <location evidence="1">Cytoskeleton</location>
    </subcellularLocation>
</comment>
<dbReference type="SUPFAM" id="SSF48452">
    <property type="entry name" value="TPR-like"/>
    <property type="match status" value="5"/>
</dbReference>
<evidence type="ECO:0000256" key="5">
    <source>
        <dbReference type="ARBA" id="ARBA00022737"/>
    </source>
</evidence>
<evidence type="ECO:0000313" key="14">
    <source>
        <dbReference type="Proteomes" id="UP000002630"/>
    </source>
</evidence>
<dbReference type="InterPro" id="IPR002151">
    <property type="entry name" value="Kinesin_light"/>
</dbReference>